<dbReference type="InterPro" id="IPR052021">
    <property type="entry name" value="Type-I_RS_S_subunit"/>
</dbReference>
<protein>
    <submittedName>
        <fullName evidence="5">Restriction endonuclease subunit S</fullName>
    </submittedName>
</protein>
<comment type="similarity">
    <text evidence="1">Belongs to the type-I restriction system S methylase family.</text>
</comment>
<dbReference type="InterPro" id="IPR044946">
    <property type="entry name" value="Restrct_endonuc_typeI_TRD_sf"/>
</dbReference>
<name>A0ABU8L7G5_9MICO</name>
<dbReference type="GO" id="GO:0004519">
    <property type="term" value="F:endonuclease activity"/>
    <property type="evidence" value="ECO:0007669"/>
    <property type="project" value="UniProtKB-KW"/>
</dbReference>
<dbReference type="EMBL" id="JBBDGM010000002">
    <property type="protein sequence ID" value="MEJ1087260.1"/>
    <property type="molecule type" value="Genomic_DNA"/>
</dbReference>
<keyword evidence="3" id="KW-0238">DNA-binding</keyword>
<evidence type="ECO:0000313" key="5">
    <source>
        <dbReference type="EMBL" id="MEJ1087260.1"/>
    </source>
</evidence>
<dbReference type="SUPFAM" id="SSF116734">
    <property type="entry name" value="DNA methylase specificity domain"/>
    <property type="match status" value="2"/>
</dbReference>
<dbReference type="PANTHER" id="PTHR30408:SF13">
    <property type="entry name" value="TYPE I RESTRICTION ENZYME HINDI SPECIFICITY SUBUNIT"/>
    <property type="match status" value="1"/>
</dbReference>
<evidence type="ECO:0000259" key="4">
    <source>
        <dbReference type="Pfam" id="PF01420"/>
    </source>
</evidence>
<keyword evidence="5" id="KW-0378">Hydrolase</keyword>
<organism evidence="5 6">
    <name type="scientific">Microbacterium bandirmense</name>
    <dbReference type="NCBI Taxonomy" id="3122050"/>
    <lineage>
        <taxon>Bacteria</taxon>
        <taxon>Bacillati</taxon>
        <taxon>Actinomycetota</taxon>
        <taxon>Actinomycetes</taxon>
        <taxon>Micrococcales</taxon>
        <taxon>Microbacteriaceae</taxon>
        <taxon>Microbacterium</taxon>
    </lineage>
</organism>
<sequence>MRLDEACAHIVDCEHKTAPIDEAGEYFAVGTPAMRDHCINYAEARRISQATFEAWTRRLSPQAGDLLLAREAPVGPIVRLPSSANVAPGQRTVLLRPDPSVTSSDYLYYLLRSPRMQSELLVKAEGSTVHHLNVADIRALNVTLPPLPEQQAIAEVLGALDDKIAANTRLAATADAVVRSLVALPHRADSIPLSELFTSPRVTVDPTSIEASTPYVGLEHVPRRSMWLNEVGIAQDATSTKSAFERGDVLFGKLRPYFHKVATAPFSGVCSTDILVLRARETELSGFASASVASDSVVASVTASSEGTRMPRASWKDLAAVDVPWPGRTEALRISREIASIREAVIAKLAENRTLAATRDTLLPKLMSGAIRVRDAEATAAEML</sequence>
<comment type="caution">
    <text evidence="5">The sequence shown here is derived from an EMBL/GenBank/DDBJ whole genome shotgun (WGS) entry which is preliminary data.</text>
</comment>
<keyword evidence="2" id="KW-0680">Restriction system</keyword>
<reference evidence="5 6" key="1">
    <citation type="submission" date="2024-02" db="EMBL/GenBank/DDBJ databases">
        <authorList>
            <person name="Saticioglu I.B."/>
        </authorList>
    </citation>
    <scope>NUCLEOTIDE SEQUENCE [LARGE SCALE GENOMIC DNA]</scope>
    <source>
        <strain evidence="5 6">Mu-80</strain>
    </source>
</reference>
<keyword evidence="5" id="KW-0540">Nuclease</keyword>
<accession>A0ABU8L7G5</accession>
<keyword evidence="6" id="KW-1185">Reference proteome</keyword>
<evidence type="ECO:0000256" key="2">
    <source>
        <dbReference type="ARBA" id="ARBA00022747"/>
    </source>
</evidence>
<keyword evidence="5" id="KW-0255">Endonuclease</keyword>
<dbReference type="InterPro" id="IPR000055">
    <property type="entry name" value="Restrct_endonuc_typeI_TRD"/>
</dbReference>
<evidence type="ECO:0000256" key="1">
    <source>
        <dbReference type="ARBA" id="ARBA00010923"/>
    </source>
</evidence>
<dbReference type="RefSeq" id="WP_337330932.1">
    <property type="nucleotide sequence ID" value="NZ_JBBDGM010000002.1"/>
</dbReference>
<feature type="domain" description="Type I restriction modification DNA specificity" evidence="4">
    <location>
        <begin position="63"/>
        <end position="170"/>
    </location>
</feature>
<dbReference type="PANTHER" id="PTHR30408">
    <property type="entry name" value="TYPE-1 RESTRICTION ENZYME ECOKI SPECIFICITY PROTEIN"/>
    <property type="match status" value="1"/>
</dbReference>
<proteinExistence type="inferred from homology"/>
<dbReference type="Gene3D" id="3.90.220.20">
    <property type="entry name" value="DNA methylase specificity domains"/>
    <property type="match status" value="3"/>
</dbReference>
<dbReference type="Pfam" id="PF01420">
    <property type="entry name" value="Methylase_S"/>
    <property type="match status" value="1"/>
</dbReference>
<dbReference type="Proteomes" id="UP001371224">
    <property type="component" value="Unassembled WGS sequence"/>
</dbReference>
<evidence type="ECO:0000313" key="6">
    <source>
        <dbReference type="Proteomes" id="UP001371224"/>
    </source>
</evidence>
<evidence type="ECO:0000256" key="3">
    <source>
        <dbReference type="ARBA" id="ARBA00023125"/>
    </source>
</evidence>
<gene>
    <name evidence="5" type="ORF">WDU99_02890</name>
</gene>